<dbReference type="InterPro" id="IPR011662">
    <property type="entry name" value="Secretin/TonB_short_N"/>
</dbReference>
<evidence type="ECO:0000256" key="3">
    <source>
        <dbReference type="ARBA" id="ARBA00022448"/>
    </source>
</evidence>
<evidence type="ECO:0000256" key="17">
    <source>
        <dbReference type="SAM" id="MobiDB-lite"/>
    </source>
</evidence>
<keyword evidence="8" id="KW-0408">Iron</keyword>
<evidence type="ECO:0000256" key="8">
    <source>
        <dbReference type="ARBA" id="ARBA00023004"/>
    </source>
</evidence>
<name>A0A246JDU1_9BURK</name>
<dbReference type="Gene3D" id="2.40.170.20">
    <property type="entry name" value="TonB-dependent receptor, beta-barrel domain"/>
    <property type="match status" value="1"/>
</dbReference>
<evidence type="ECO:0000313" key="19">
    <source>
        <dbReference type="EMBL" id="OWQ90803.1"/>
    </source>
</evidence>
<evidence type="ECO:0000256" key="10">
    <source>
        <dbReference type="ARBA" id="ARBA00023077"/>
    </source>
</evidence>
<dbReference type="InterPro" id="IPR037066">
    <property type="entry name" value="Plug_dom_sf"/>
</dbReference>
<comment type="caution">
    <text evidence="19">The sequence shown here is derived from an EMBL/GenBank/DDBJ whole genome shotgun (WGS) entry which is preliminary data.</text>
</comment>
<keyword evidence="5" id="KW-0410">Iron transport</keyword>
<reference evidence="19 20" key="1">
    <citation type="journal article" date="2008" name="Int. J. Syst. Evol. Microbiol.">
        <title>Description of Roseateles aquatilis sp. nov. and Roseateles terrae sp. nov., in the class Betaproteobacteria, and emended description of the genus Roseateles.</title>
        <authorList>
            <person name="Gomila M."/>
            <person name="Bowien B."/>
            <person name="Falsen E."/>
            <person name="Moore E.R."/>
            <person name="Lalucat J."/>
        </authorList>
    </citation>
    <scope>NUCLEOTIDE SEQUENCE [LARGE SCALE GENOMIC DNA]</scope>
    <source>
        <strain evidence="19 20">CCUG 48205</strain>
    </source>
</reference>
<keyword evidence="6 14" id="KW-0812">Transmembrane</keyword>
<evidence type="ECO:0000256" key="15">
    <source>
        <dbReference type="PROSITE-ProRule" id="PRU10144"/>
    </source>
</evidence>
<dbReference type="PROSITE" id="PS01156">
    <property type="entry name" value="TONB_DEPENDENT_REC_2"/>
    <property type="match status" value="1"/>
</dbReference>
<evidence type="ECO:0000256" key="11">
    <source>
        <dbReference type="ARBA" id="ARBA00023136"/>
    </source>
</evidence>
<dbReference type="Proteomes" id="UP000197468">
    <property type="component" value="Unassembled WGS sequence"/>
</dbReference>
<keyword evidence="12 19" id="KW-0675">Receptor</keyword>
<evidence type="ECO:0000256" key="4">
    <source>
        <dbReference type="ARBA" id="ARBA00022452"/>
    </source>
</evidence>
<evidence type="ECO:0000313" key="20">
    <source>
        <dbReference type="Proteomes" id="UP000197468"/>
    </source>
</evidence>
<evidence type="ECO:0000256" key="2">
    <source>
        <dbReference type="ARBA" id="ARBA00009810"/>
    </source>
</evidence>
<feature type="region of interest" description="Disordered" evidence="17">
    <location>
        <begin position="161"/>
        <end position="180"/>
    </location>
</feature>
<proteinExistence type="inferred from homology"/>
<dbReference type="GO" id="GO:0015891">
    <property type="term" value="P:siderophore transport"/>
    <property type="evidence" value="ECO:0007669"/>
    <property type="project" value="InterPro"/>
</dbReference>
<comment type="similarity">
    <text evidence="2 14 16">Belongs to the TonB-dependent receptor family.</text>
</comment>
<keyword evidence="9" id="KW-0406">Ion transport</keyword>
<evidence type="ECO:0000256" key="16">
    <source>
        <dbReference type="RuleBase" id="RU003357"/>
    </source>
</evidence>
<dbReference type="InterPro" id="IPR010917">
    <property type="entry name" value="TonB_rcpt_CS"/>
</dbReference>
<evidence type="ECO:0000256" key="14">
    <source>
        <dbReference type="PROSITE-ProRule" id="PRU01360"/>
    </source>
</evidence>
<dbReference type="InterPro" id="IPR039426">
    <property type="entry name" value="TonB-dep_rcpt-like"/>
</dbReference>
<evidence type="ECO:0000256" key="7">
    <source>
        <dbReference type="ARBA" id="ARBA00022729"/>
    </source>
</evidence>
<dbReference type="PROSITE" id="PS52016">
    <property type="entry name" value="TONB_DEPENDENT_REC_3"/>
    <property type="match status" value="1"/>
</dbReference>
<evidence type="ECO:0000259" key="18">
    <source>
        <dbReference type="SMART" id="SM00965"/>
    </source>
</evidence>
<evidence type="ECO:0000256" key="12">
    <source>
        <dbReference type="ARBA" id="ARBA00023170"/>
    </source>
</evidence>
<feature type="compositionally biased region" description="Polar residues" evidence="17">
    <location>
        <begin position="52"/>
        <end position="63"/>
    </location>
</feature>
<dbReference type="EMBL" id="NIOF01000004">
    <property type="protein sequence ID" value="OWQ90803.1"/>
    <property type="molecule type" value="Genomic_DNA"/>
</dbReference>
<dbReference type="PANTHER" id="PTHR32552:SF74">
    <property type="entry name" value="HYDROXAMATE SIDEROPHORE RECEPTOR FHUE"/>
    <property type="match status" value="1"/>
</dbReference>
<keyword evidence="4 14" id="KW-1134">Transmembrane beta strand</keyword>
<dbReference type="InterPro" id="IPR036942">
    <property type="entry name" value="Beta-barrel_TonB_sf"/>
</dbReference>
<dbReference type="GO" id="GO:0015344">
    <property type="term" value="F:siderophore uptake transmembrane transporter activity"/>
    <property type="evidence" value="ECO:0007669"/>
    <property type="project" value="TreeGrafter"/>
</dbReference>
<feature type="domain" description="Secretin/TonB short N-terminal" evidence="18">
    <location>
        <begin position="103"/>
        <end position="153"/>
    </location>
</feature>
<feature type="short sequence motif" description="TonB C-terminal box" evidence="15">
    <location>
        <begin position="846"/>
        <end position="863"/>
    </location>
</feature>
<dbReference type="InterPro" id="IPR000531">
    <property type="entry name" value="Beta-barrel_TonB"/>
</dbReference>
<sequence>MTALSSSPVARPVDAALTRPGAPRAIALAARLFCAPHLVVLAGAVIATSGHAQSSQTPSTIDQATGPRSAHAPAAGTQANVLADVAAGPLDQALSRFALQAGVPLSVNASQLKGRTTAGLSGAVTVDDGFRRLLAGSGYQATRTSAGYVLVAAPAAAQAPAAPIAPPPAAKPRPDASPQADGVLPVVTVASNRLGDITEASGSYTPGTIATATRLVLSPRETPQSISVITRQKMDDFNLTSIDQVMAHTPGISIVTYDSERTEYYARGFAVQNFQYDGIPMMRDSAYSAGNTLSDMVMYDRVEVLKGATGLLTGSGTPGATINLIRKKPTQDFRGHVNASIGSWGSHRAEVDVSSALNESGSIRARGVAAYGDSKTQLDHYSRRSTVLYGIVEADLTPATLLTVGFDYQDNTPKGSTWGGIPLLNTNGQFNAMPRSFNNGATWSHWDQYTRTGFATLEHEFDNGWVAKAQFNHQINGYDANLGAAAGGYPDPATGDGVSMWVGQYIGRTVSDAADVYATGPFTLAGRKHDLVLGGSVATRHWKNSGWWNLPAYDTHVRDYYHWQGRVPAPPWGPTPDYTDDQTTRERGLYATARWNLADNLKLITGGRWSSYRNKVAGLDEPGVVVPYVGTVVDLSKDYSLYASYSGIFTPQSLQDEQGRALDPLQGKNYEIGAKGALLNGRLNASVAAFQLVQDNFGIETGGKTPTGDPAYRAAQGVKTRGYELEVSGQVAPGWQLQAGFTHSVSRQNDTRVSTLSPANQFTLYASRQFTGALAGLTLGGGARWLDKTWGNIATPAGGTVVHEAKDYWVLDAMARYEFSKQLSASVNVSNLLDKKYYTIFSWYSTYTWGAPRAVTVNANYKF</sequence>
<keyword evidence="3 14" id="KW-0813">Transport</keyword>
<dbReference type="CDD" id="cd01347">
    <property type="entry name" value="ligand_gated_channel"/>
    <property type="match status" value="1"/>
</dbReference>
<dbReference type="FunFam" id="2.170.130.10:FF:000010">
    <property type="entry name" value="Ferripyoverdine receptor"/>
    <property type="match status" value="1"/>
</dbReference>
<dbReference type="SMART" id="SM00965">
    <property type="entry name" value="STN"/>
    <property type="match status" value="1"/>
</dbReference>
<evidence type="ECO:0000256" key="9">
    <source>
        <dbReference type="ARBA" id="ARBA00023065"/>
    </source>
</evidence>
<evidence type="ECO:0000256" key="6">
    <source>
        <dbReference type="ARBA" id="ARBA00022692"/>
    </source>
</evidence>
<keyword evidence="20" id="KW-1185">Reference proteome</keyword>
<dbReference type="Gene3D" id="3.55.50.30">
    <property type="match status" value="1"/>
</dbReference>
<dbReference type="Pfam" id="PF07660">
    <property type="entry name" value="STN"/>
    <property type="match status" value="1"/>
</dbReference>
<dbReference type="PANTHER" id="PTHR32552">
    <property type="entry name" value="FERRICHROME IRON RECEPTOR-RELATED"/>
    <property type="match status" value="1"/>
</dbReference>
<dbReference type="GO" id="GO:0009279">
    <property type="term" value="C:cell outer membrane"/>
    <property type="evidence" value="ECO:0007669"/>
    <property type="project" value="UniProtKB-SubCell"/>
</dbReference>
<keyword evidence="7" id="KW-0732">Signal</keyword>
<dbReference type="AlphaFoldDB" id="A0A246JDU1"/>
<dbReference type="Gene3D" id="2.170.130.10">
    <property type="entry name" value="TonB-dependent receptor, plug domain"/>
    <property type="match status" value="1"/>
</dbReference>
<gene>
    <name evidence="19" type="ORF">CDN99_11590</name>
</gene>
<dbReference type="InterPro" id="IPR012910">
    <property type="entry name" value="Plug_dom"/>
</dbReference>
<dbReference type="RefSeq" id="WP_088385009.1">
    <property type="nucleotide sequence ID" value="NZ_NIOF01000004.1"/>
</dbReference>
<keyword evidence="11 14" id="KW-0472">Membrane</keyword>
<evidence type="ECO:0000256" key="13">
    <source>
        <dbReference type="ARBA" id="ARBA00023237"/>
    </source>
</evidence>
<dbReference type="OrthoDB" id="174652at2"/>
<feature type="region of interest" description="Disordered" evidence="17">
    <location>
        <begin position="52"/>
        <end position="74"/>
    </location>
</feature>
<keyword evidence="13 14" id="KW-0998">Cell outer membrane</keyword>
<dbReference type="SUPFAM" id="SSF56935">
    <property type="entry name" value="Porins"/>
    <property type="match status" value="1"/>
</dbReference>
<evidence type="ECO:0000256" key="1">
    <source>
        <dbReference type="ARBA" id="ARBA00004571"/>
    </source>
</evidence>
<dbReference type="NCBIfam" id="TIGR01783">
    <property type="entry name" value="TonB-siderophor"/>
    <property type="match status" value="1"/>
</dbReference>
<dbReference type="InterPro" id="IPR010105">
    <property type="entry name" value="TonB_sidphr_rcpt"/>
</dbReference>
<protein>
    <submittedName>
        <fullName evidence="19">TonB-dependent siderophore receptor</fullName>
    </submittedName>
</protein>
<dbReference type="Pfam" id="PF07715">
    <property type="entry name" value="Plug"/>
    <property type="match status" value="1"/>
</dbReference>
<comment type="subcellular location">
    <subcellularLocation>
        <location evidence="1 14">Cell outer membrane</location>
        <topology evidence="1 14">Multi-pass membrane protein</topology>
    </subcellularLocation>
</comment>
<keyword evidence="10 16" id="KW-0798">TonB box</keyword>
<organism evidence="19 20">
    <name type="scientific">Roseateles aquatilis</name>
    <dbReference type="NCBI Taxonomy" id="431061"/>
    <lineage>
        <taxon>Bacteria</taxon>
        <taxon>Pseudomonadati</taxon>
        <taxon>Pseudomonadota</taxon>
        <taxon>Betaproteobacteria</taxon>
        <taxon>Burkholderiales</taxon>
        <taxon>Sphaerotilaceae</taxon>
        <taxon>Roseateles</taxon>
    </lineage>
</organism>
<accession>A0A246JDU1</accession>
<dbReference type="Pfam" id="PF00593">
    <property type="entry name" value="TonB_dep_Rec_b-barrel"/>
    <property type="match status" value="1"/>
</dbReference>
<dbReference type="GO" id="GO:0038023">
    <property type="term" value="F:signaling receptor activity"/>
    <property type="evidence" value="ECO:0007669"/>
    <property type="project" value="InterPro"/>
</dbReference>
<evidence type="ECO:0000256" key="5">
    <source>
        <dbReference type="ARBA" id="ARBA00022496"/>
    </source>
</evidence>